<accession>A0A0F3IFY7</accession>
<name>A0A0F3IFY7_9GAMM</name>
<dbReference type="AlphaFoldDB" id="A0A0F3IFY7"/>
<evidence type="ECO:0000313" key="2">
    <source>
        <dbReference type="Proteomes" id="UP000033684"/>
    </source>
</evidence>
<dbReference type="InterPro" id="IPR036255">
    <property type="entry name" value="YgfB-like_sf"/>
</dbReference>
<dbReference type="InterPro" id="IPR004027">
    <property type="entry name" value="SEC_C_motif"/>
</dbReference>
<proteinExistence type="predicted"/>
<dbReference type="SUPFAM" id="SSF103642">
    <property type="entry name" value="Sec-C motif"/>
    <property type="match status" value="1"/>
</dbReference>
<reference evidence="1 2" key="2">
    <citation type="journal article" date="2016" name="Microb. Ecol.">
        <title>Genome Characteristics of a Novel Type I Methanotroph (Sn10-6) Isolated from a Flooded Indian Rice Field.</title>
        <authorList>
            <person name="Rahalkar M.C."/>
            <person name="Pandit P.S."/>
            <person name="Dhakephalkar P.K."/>
            <person name="Pore S."/>
            <person name="Arora P."/>
            <person name="Kapse N."/>
        </authorList>
    </citation>
    <scope>NUCLEOTIDE SEQUENCE [LARGE SCALE GENOMIC DNA]</scope>
    <source>
        <strain evidence="1 2">Sn10-6</strain>
    </source>
</reference>
<dbReference type="OrthoDB" id="7008537at2"/>
<organism evidence="1 2">
    <name type="scientific">Methylocucumis oryzae</name>
    <dbReference type="NCBI Taxonomy" id="1632867"/>
    <lineage>
        <taxon>Bacteria</taxon>
        <taxon>Pseudomonadati</taxon>
        <taxon>Pseudomonadota</taxon>
        <taxon>Gammaproteobacteria</taxon>
        <taxon>Methylococcales</taxon>
        <taxon>Methylococcaceae</taxon>
        <taxon>Methylocucumis</taxon>
    </lineage>
</organism>
<evidence type="ECO:0008006" key="3">
    <source>
        <dbReference type="Google" id="ProtNLM"/>
    </source>
</evidence>
<reference evidence="2" key="1">
    <citation type="submission" date="2015-03" db="EMBL/GenBank/DDBJ databases">
        <title>Draft genome sequence of a novel methanotroph (Sn10-6) isolated from flooded ricefield rhizosphere in India.</title>
        <authorList>
            <person name="Pandit P.S."/>
            <person name="Pore S.D."/>
            <person name="Arora P."/>
            <person name="Kapse N.G."/>
            <person name="Dhakephalkar P.K."/>
            <person name="Rahalkar M.C."/>
        </authorList>
    </citation>
    <scope>NUCLEOTIDE SEQUENCE [LARGE SCALE GENOMIC DNA]</scope>
    <source>
        <strain evidence="2">Sn10-6</strain>
    </source>
</reference>
<dbReference type="InterPro" id="IPR011978">
    <property type="entry name" value="YgfB-like"/>
</dbReference>
<comment type="caution">
    <text evidence="1">The sequence shown here is derived from an EMBL/GenBank/DDBJ whole genome shotgun (WGS) entry which is preliminary data.</text>
</comment>
<gene>
    <name evidence="1" type="ORF">VZ94_17910</name>
</gene>
<keyword evidence="2" id="KW-1185">Reference proteome</keyword>
<dbReference type="RefSeq" id="WP_045780267.1">
    <property type="nucleotide sequence ID" value="NZ_LAJX01000223.1"/>
</dbReference>
<protein>
    <recommendedName>
        <fullName evidence="3">Preprotein translocase subunit SecA</fullName>
    </recommendedName>
</protein>
<dbReference type="Pfam" id="PF02810">
    <property type="entry name" value="SEC-C"/>
    <property type="match status" value="1"/>
</dbReference>
<dbReference type="EMBL" id="LAJX01000223">
    <property type="protein sequence ID" value="KJV05468.1"/>
    <property type="molecule type" value="Genomic_DNA"/>
</dbReference>
<sequence length="248" mass="27324">MIENTLFEALENCLNSIVSDSEKYLTRDELAGLLYAYTITPKAELPGIDNDASAWIAALFYGEHPLLTEEQIPALSLAYQALAEAYQGLLAQGQLEFPYNLSDINEENLDVLDNAYSWSQGFFTGLIVNERFWLGRAGEVLRPTDPLESVRNSAKLFVGLATMDFSDFDKAKIAQIRAFLIEQGQEPSNELIAATLFANVPTAVHTLQQYGLSQASARQPIKVSQDKVGRNEPCPCGSGKKYKKCCGA</sequence>
<dbReference type="Pfam" id="PF03695">
    <property type="entry name" value="UPF0149"/>
    <property type="match status" value="1"/>
</dbReference>
<dbReference type="SUPFAM" id="SSF101327">
    <property type="entry name" value="YgfB-like"/>
    <property type="match status" value="1"/>
</dbReference>
<dbReference type="Proteomes" id="UP000033684">
    <property type="component" value="Unassembled WGS sequence"/>
</dbReference>
<dbReference type="Gene3D" id="3.10.450.50">
    <property type="match status" value="1"/>
</dbReference>
<evidence type="ECO:0000313" key="1">
    <source>
        <dbReference type="EMBL" id="KJV05468.1"/>
    </source>
</evidence>